<dbReference type="AlphaFoldDB" id="A0A0H1QZ58"/>
<protein>
    <submittedName>
        <fullName evidence="1">Uncharacterized protein</fullName>
    </submittedName>
</protein>
<keyword evidence="2" id="KW-1185">Reference proteome</keyword>
<dbReference type="EMBL" id="JXOJ01000003">
    <property type="protein sequence ID" value="KLK87876.1"/>
    <property type="molecule type" value="Genomic_DNA"/>
</dbReference>
<name>A0A0H1QZ58_9EURY</name>
<reference evidence="1 2" key="1">
    <citation type="journal article" date="2015" name="Int. J. Syst. Evol. Microbiol.">
        <title>Methanoculleus sediminis sp. nov., a methanogen from sediments near a submarine mud volcano.</title>
        <authorList>
            <person name="Chen S.C."/>
            <person name="Chen M.F."/>
            <person name="Lai M.C."/>
            <person name="Weng C.Y."/>
            <person name="Wu S.Y."/>
            <person name="Lin S."/>
            <person name="Yang T.F."/>
            <person name="Chen P.C."/>
        </authorList>
    </citation>
    <scope>NUCLEOTIDE SEQUENCE [LARGE SCALE GENOMIC DNA]</scope>
    <source>
        <strain evidence="1 2">S3Fa</strain>
    </source>
</reference>
<evidence type="ECO:0000313" key="1">
    <source>
        <dbReference type="EMBL" id="KLK87876.1"/>
    </source>
</evidence>
<gene>
    <name evidence="1" type="ORF">SZ63_07555</name>
</gene>
<proteinExistence type="predicted"/>
<sequence length="132" mass="14468">MKRQILLAGIVCVCVALLLVTPCLAAQHGQKCHVKMDPIKGTCHVGDFFVISGKTKNIPDGYMLDLNFESAQKSVVPLSAPVVNNRYTATIDSRYLGEGRWSVWASAPWVGFPPWNLPNPAISQTRSFTVLP</sequence>
<organism evidence="1 2">
    <name type="scientific">Methanoculleus sediminis</name>
    <dbReference type="NCBI Taxonomy" id="1550566"/>
    <lineage>
        <taxon>Archaea</taxon>
        <taxon>Methanobacteriati</taxon>
        <taxon>Methanobacteriota</taxon>
        <taxon>Stenosarchaea group</taxon>
        <taxon>Methanomicrobia</taxon>
        <taxon>Methanomicrobiales</taxon>
        <taxon>Methanomicrobiaceae</taxon>
        <taxon>Methanoculleus</taxon>
    </lineage>
</organism>
<comment type="caution">
    <text evidence="1">The sequence shown here is derived from an EMBL/GenBank/DDBJ whole genome shotgun (WGS) entry which is preliminary data.</text>
</comment>
<evidence type="ECO:0000313" key="2">
    <source>
        <dbReference type="Proteomes" id="UP000035301"/>
    </source>
</evidence>
<dbReference type="PATRIC" id="fig|1550566.3.peg.1640"/>
<dbReference type="Proteomes" id="UP000035301">
    <property type="component" value="Unassembled WGS sequence"/>
</dbReference>
<accession>A0A0H1QZ58</accession>
<dbReference type="RefSeq" id="WP_048183863.1">
    <property type="nucleotide sequence ID" value="NZ_JXOJ01000003.1"/>
</dbReference>